<keyword evidence="1" id="KW-0378">Hydrolase</keyword>
<evidence type="ECO:0000313" key="1">
    <source>
        <dbReference type="EMBL" id="KAH7665981.1"/>
    </source>
</evidence>
<evidence type="ECO:0000313" key="2">
    <source>
        <dbReference type="Proteomes" id="UP000827976"/>
    </source>
</evidence>
<sequence length="658" mass="75294">MMTTTEIDSIVSAELPNKEFDPIAYDAVSSFMMHGSYNCFVVPHNVDLIIRYQAHINVEVCNNTRAIKYLFKYINKGLDRARVIFEESTSLHKTDEIKNSLDCRYLSAYESYWRLFEFPLHHREPSVQRLLIHLPEEHNIYFSDRQSIPGIISNLDIEKTMFIEWMVTNKIDERGRSLLYADFPTKFTWYQKYKKWEYRKNGELYYLRLLLNEIKGATSYEDLRTINGITYTTYKETCFVLGILGDDSEWLDALTQASHWATGAQLRQLFVTIILFCDVTNKKNIEECFFVYGRGGTGKTFLWTTIINGIRSEGKIVLAVGSSGIASLLLPGAPMIHRKCLEALNRTLQDIHSETIIDASTKPFGGKTILLGGDFRQILPVIKNGTKIDIINATITQSQLWKECKVFKLETNMRLHRNDIDEQSRNQISEFSQWILQIGDGAIPSIEINDNDNEDEHLIEIPKKLLVENSEDAIQSIIDYSSTSMNAHEPLYSTEFLNTLKFTNVPDHELNLKLGCEIMLMRNISQGNGLCNGTRLIVTQIHPNILEAKIISGSNIGDKVYIPRIIMAIEDKKLPFVMCRKQFPVRLSYAMTINKSQGQTLDIVGLFLPKPVFTHGQLYVALSRVTSATGLKILILDDNGKNTNKTKNVIYKEIFDNI</sequence>
<organism evidence="1 2">
    <name type="scientific">Dioscorea alata</name>
    <name type="common">Purple yam</name>
    <dbReference type="NCBI Taxonomy" id="55571"/>
    <lineage>
        <taxon>Eukaryota</taxon>
        <taxon>Viridiplantae</taxon>
        <taxon>Streptophyta</taxon>
        <taxon>Embryophyta</taxon>
        <taxon>Tracheophyta</taxon>
        <taxon>Spermatophyta</taxon>
        <taxon>Magnoliopsida</taxon>
        <taxon>Liliopsida</taxon>
        <taxon>Dioscoreales</taxon>
        <taxon>Dioscoreaceae</taxon>
        <taxon>Dioscorea</taxon>
    </lineage>
</organism>
<name>A0ACB7UYJ0_DIOAL</name>
<accession>A0ACB7UYJ0</accession>
<keyword evidence="1" id="KW-0547">Nucleotide-binding</keyword>
<keyword evidence="1" id="KW-0347">Helicase</keyword>
<gene>
    <name evidence="1" type="ORF">IHE45_13G069400</name>
</gene>
<dbReference type="EC" id="3.6.4.12" evidence="1"/>
<dbReference type="EMBL" id="CM037023">
    <property type="protein sequence ID" value="KAH7665981.1"/>
    <property type="molecule type" value="Genomic_DNA"/>
</dbReference>
<protein>
    <submittedName>
        <fullName evidence="1">DNA helicase protein</fullName>
        <ecNumber evidence="1">3.6.4.12</ecNumber>
    </submittedName>
</protein>
<dbReference type="Proteomes" id="UP000827976">
    <property type="component" value="Chromosome 13"/>
</dbReference>
<reference evidence="2" key="1">
    <citation type="journal article" date="2022" name="Nat. Commun.">
        <title>Chromosome evolution and the genetic basis of agronomically important traits in greater yam.</title>
        <authorList>
            <person name="Bredeson J.V."/>
            <person name="Lyons J.B."/>
            <person name="Oniyinde I.O."/>
            <person name="Okereke N.R."/>
            <person name="Kolade O."/>
            <person name="Nnabue I."/>
            <person name="Nwadili C.O."/>
            <person name="Hribova E."/>
            <person name="Parker M."/>
            <person name="Nwogha J."/>
            <person name="Shu S."/>
            <person name="Carlson J."/>
            <person name="Kariba R."/>
            <person name="Muthemba S."/>
            <person name="Knop K."/>
            <person name="Barton G.J."/>
            <person name="Sherwood A.V."/>
            <person name="Lopez-Montes A."/>
            <person name="Asiedu R."/>
            <person name="Jamnadass R."/>
            <person name="Muchugi A."/>
            <person name="Goodstein D."/>
            <person name="Egesi C.N."/>
            <person name="Featherston J."/>
            <person name="Asfaw A."/>
            <person name="Simpson G.G."/>
            <person name="Dolezel J."/>
            <person name="Hendre P.S."/>
            <person name="Van Deynze A."/>
            <person name="Kumar P.L."/>
            <person name="Obidiegwu J.E."/>
            <person name="Bhattacharjee R."/>
            <person name="Rokhsar D.S."/>
        </authorList>
    </citation>
    <scope>NUCLEOTIDE SEQUENCE [LARGE SCALE GENOMIC DNA]</scope>
    <source>
        <strain evidence="2">cv. TDa95/00328</strain>
    </source>
</reference>
<proteinExistence type="predicted"/>
<keyword evidence="1" id="KW-0067">ATP-binding</keyword>
<keyword evidence="2" id="KW-1185">Reference proteome</keyword>
<comment type="caution">
    <text evidence="1">The sequence shown here is derived from an EMBL/GenBank/DDBJ whole genome shotgun (WGS) entry which is preliminary data.</text>
</comment>